<keyword evidence="1" id="KW-0328">Glycosyltransferase</keyword>
<feature type="domain" description="Glycosyl transferase family 1" evidence="3">
    <location>
        <begin position="180"/>
        <end position="291"/>
    </location>
</feature>
<dbReference type="GO" id="GO:0016757">
    <property type="term" value="F:glycosyltransferase activity"/>
    <property type="evidence" value="ECO:0007669"/>
    <property type="project" value="UniProtKB-KW"/>
</dbReference>
<keyword evidence="6" id="KW-1185">Reference proteome</keyword>
<dbReference type="Gene3D" id="3.40.50.2000">
    <property type="entry name" value="Glycogen Phosphorylase B"/>
    <property type="match status" value="2"/>
</dbReference>
<evidence type="ECO:0000256" key="2">
    <source>
        <dbReference type="ARBA" id="ARBA00022679"/>
    </source>
</evidence>
<evidence type="ECO:0000259" key="3">
    <source>
        <dbReference type="Pfam" id="PF00534"/>
    </source>
</evidence>
<reference evidence="6" key="1">
    <citation type="journal article" date="2021" name="Int. J. Syst. Evol. Microbiol.">
        <title>Actinocatenispora comari sp. nov., an endophytic actinomycete isolated from aerial parts of Comarum salesowianum.</title>
        <authorList>
            <person name="Oyunbileg N."/>
            <person name="Iizaka Y."/>
            <person name="Hamada M."/>
            <person name="Davaapurev B.O."/>
            <person name="Fukumoto A."/>
            <person name="Tsetseg B."/>
            <person name="Kato F."/>
            <person name="Tamura T."/>
            <person name="Batkhuu J."/>
            <person name="Anzai Y."/>
        </authorList>
    </citation>
    <scope>NUCLEOTIDE SEQUENCE [LARGE SCALE GENOMIC DNA]</scope>
    <source>
        <strain evidence="6">NUM-2625</strain>
    </source>
</reference>
<dbReference type="SUPFAM" id="SSF53756">
    <property type="entry name" value="UDP-Glycosyltransferase/glycogen phosphorylase"/>
    <property type="match status" value="1"/>
</dbReference>
<protein>
    <submittedName>
        <fullName evidence="5">Glycosyl transferase</fullName>
    </submittedName>
</protein>
<sequence>MRVLHVITGLGVGGAELQLPTVLARTRHHAEVLSLYNPGPVADRLAAAGIGVRDLGMRRNTQLSALPRLTRLIAAGRYDVVHAHLYRAQVYGRAAARLARTPVIVSTEHSIGETHLERRRMTAGVRALYLASERCGQVTVAVSETVRDRLVRWGVPAARITVIPNAVDLDRSRYDPVARTRLRTELRVPPGTVVLGVLGRLDPVKRVDLALRALAPLLTGGRLFLVVGDGPELARLRALAAELGIADRVRFTGERHDVGPLLSAMDVFLTVSEQETFGLSALEALAAGLPVRYTTCPALAGLDVPQARPVPGTVAGLRAELAAVLAAPPTDRRPVEAITDRYGVAAVADRIDTLYERLAARPRAGRQGRPTG</sequence>
<dbReference type="Proteomes" id="UP000614996">
    <property type="component" value="Unassembled WGS sequence"/>
</dbReference>
<comment type="caution">
    <text evidence="5">The sequence shown here is derived from an EMBL/GenBank/DDBJ whole genome shotgun (WGS) entry which is preliminary data.</text>
</comment>
<dbReference type="InterPro" id="IPR001296">
    <property type="entry name" value="Glyco_trans_1"/>
</dbReference>
<dbReference type="EMBL" id="BOPO01000073">
    <property type="protein sequence ID" value="GIL28543.1"/>
    <property type="molecule type" value="Genomic_DNA"/>
</dbReference>
<gene>
    <name evidence="5" type="ORF">NUM_37970</name>
</gene>
<evidence type="ECO:0000259" key="4">
    <source>
        <dbReference type="Pfam" id="PF13439"/>
    </source>
</evidence>
<keyword evidence="2 5" id="KW-0808">Transferase</keyword>
<evidence type="ECO:0000256" key="1">
    <source>
        <dbReference type="ARBA" id="ARBA00022676"/>
    </source>
</evidence>
<dbReference type="Pfam" id="PF13439">
    <property type="entry name" value="Glyco_transf_4"/>
    <property type="match status" value="1"/>
</dbReference>
<evidence type="ECO:0000313" key="5">
    <source>
        <dbReference type="EMBL" id="GIL28543.1"/>
    </source>
</evidence>
<dbReference type="RefSeq" id="WP_207126258.1">
    <property type="nucleotide sequence ID" value="NZ_BOPO01000073.1"/>
</dbReference>
<accession>A0A8J4ACK9</accession>
<dbReference type="InterPro" id="IPR028098">
    <property type="entry name" value="Glyco_trans_4-like_N"/>
</dbReference>
<dbReference type="Pfam" id="PF00534">
    <property type="entry name" value="Glycos_transf_1"/>
    <property type="match status" value="1"/>
</dbReference>
<dbReference type="PANTHER" id="PTHR12526">
    <property type="entry name" value="GLYCOSYLTRANSFERASE"/>
    <property type="match status" value="1"/>
</dbReference>
<dbReference type="AlphaFoldDB" id="A0A8J4ACK9"/>
<proteinExistence type="predicted"/>
<dbReference type="PANTHER" id="PTHR12526:SF635">
    <property type="entry name" value="GLYCOSYL TRANSFERASE GROUP 1"/>
    <property type="match status" value="1"/>
</dbReference>
<organism evidence="5 6">
    <name type="scientific">Actinocatenispora comari</name>
    <dbReference type="NCBI Taxonomy" id="2807577"/>
    <lineage>
        <taxon>Bacteria</taxon>
        <taxon>Bacillati</taxon>
        <taxon>Actinomycetota</taxon>
        <taxon>Actinomycetes</taxon>
        <taxon>Micromonosporales</taxon>
        <taxon>Micromonosporaceae</taxon>
        <taxon>Actinocatenispora</taxon>
    </lineage>
</organism>
<feature type="domain" description="Glycosyltransferase subfamily 4-like N-terminal" evidence="4">
    <location>
        <begin position="23"/>
        <end position="171"/>
    </location>
</feature>
<evidence type="ECO:0000313" key="6">
    <source>
        <dbReference type="Proteomes" id="UP000614996"/>
    </source>
</evidence>
<name>A0A8J4ACK9_9ACTN</name>